<dbReference type="Pfam" id="PF00155">
    <property type="entry name" value="Aminotran_1_2"/>
    <property type="match status" value="1"/>
</dbReference>
<sequence length="491" mass="55229">MTEDWKLNKSSSDIPLHRQIYEYIKRKIMNGEWPVGIRIPTQRDLAAKFQVNRSTIVYALGELVADGLIESRVGQGTLVINNTWSLLAATPPPDWNHYVNSGSYQPNIHMIQLINRAETDSNMIRLGTGELSPDLLPTDQMRKAFSGNMASHFTLGYSEPKGSLYLREIISEHLNKKGIIASPSSILIVSGGLQGLQLISLGLLEQGSSILVENPSYLNSIHVFQSAGMYLHGIPMDDQGIKLDDIDRLKRQHSAALLYTIPSFHNPTGTLMSSDRRAELLRVCAQERLPVIEDDVYGDIWFDTPAPPPLKALDKQGLVLYMGSMSKTLGPGLRLGWIVGPEPVIDRLSDIKMQTDYGSSSLSQHAVAEWLSSGLYENHLNHIRAELLKRRDFTLSILDQYFSDIACWNIPQGGFYIWLCINNPLSIRPLFEQALKENILLNPGNIYDRNDQQHLRLSYAYASYDQLKSGLIRLAELIRLQLGKERLSLDH</sequence>
<evidence type="ECO:0000256" key="3">
    <source>
        <dbReference type="ARBA" id="ARBA00022576"/>
    </source>
</evidence>
<dbReference type="FunFam" id="1.10.10.10:FF:000079">
    <property type="entry name" value="GntR family transcriptional regulator"/>
    <property type="match status" value="1"/>
</dbReference>
<dbReference type="EMBL" id="LIUT01000001">
    <property type="protein sequence ID" value="KOR89022.1"/>
    <property type="molecule type" value="Genomic_DNA"/>
</dbReference>
<dbReference type="SUPFAM" id="SSF53383">
    <property type="entry name" value="PLP-dependent transferases"/>
    <property type="match status" value="1"/>
</dbReference>
<evidence type="ECO:0000256" key="6">
    <source>
        <dbReference type="ARBA" id="ARBA00023015"/>
    </source>
</evidence>
<dbReference type="InterPro" id="IPR051446">
    <property type="entry name" value="HTH_trans_reg/aminotransferase"/>
</dbReference>
<dbReference type="SUPFAM" id="SSF46785">
    <property type="entry name" value="Winged helix' DNA-binding domain"/>
    <property type="match status" value="1"/>
</dbReference>
<dbReference type="Gene3D" id="3.90.1150.10">
    <property type="entry name" value="Aspartate Aminotransferase, domain 1"/>
    <property type="match status" value="1"/>
</dbReference>
<dbReference type="PANTHER" id="PTHR46577">
    <property type="entry name" value="HTH-TYPE TRANSCRIPTIONAL REGULATORY PROTEIN GABR"/>
    <property type="match status" value="1"/>
</dbReference>
<proteinExistence type="inferred from homology"/>
<gene>
    <name evidence="10" type="ORF">AM231_07465</name>
</gene>
<comment type="caution">
    <text evidence="10">The sequence shown here is derived from an EMBL/GenBank/DDBJ whole genome shotgun (WGS) entry which is preliminary data.</text>
</comment>
<dbReference type="GO" id="GO:0003677">
    <property type="term" value="F:DNA binding"/>
    <property type="evidence" value="ECO:0007669"/>
    <property type="project" value="UniProtKB-KW"/>
</dbReference>
<dbReference type="GO" id="GO:0003700">
    <property type="term" value="F:DNA-binding transcription factor activity"/>
    <property type="evidence" value="ECO:0007669"/>
    <property type="project" value="InterPro"/>
</dbReference>
<dbReference type="PROSITE" id="PS50949">
    <property type="entry name" value="HTH_GNTR"/>
    <property type="match status" value="1"/>
</dbReference>
<feature type="domain" description="HTH gntR-type" evidence="9">
    <location>
        <begin position="14"/>
        <end position="82"/>
    </location>
</feature>
<dbReference type="GO" id="GO:0008483">
    <property type="term" value="F:transaminase activity"/>
    <property type="evidence" value="ECO:0007669"/>
    <property type="project" value="UniProtKB-KW"/>
</dbReference>
<dbReference type="InterPro" id="IPR036388">
    <property type="entry name" value="WH-like_DNA-bd_sf"/>
</dbReference>
<keyword evidence="6" id="KW-0805">Transcription regulation</keyword>
<evidence type="ECO:0000259" key="9">
    <source>
        <dbReference type="PROSITE" id="PS50949"/>
    </source>
</evidence>
<evidence type="ECO:0000256" key="7">
    <source>
        <dbReference type="ARBA" id="ARBA00023125"/>
    </source>
</evidence>
<evidence type="ECO:0000256" key="1">
    <source>
        <dbReference type="ARBA" id="ARBA00001933"/>
    </source>
</evidence>
<dbReference type="PRINTS" id="PR00035">
    <property type="entry name" value="HTHGNTR"/>
</dbReference>
<dbReference type="InterPro" id="IPR004839">
    <property type="entry name" value="Aminotransferase_I/II_large"/>
</dbReference>
<dbReference type="InterPro" id="IPR015422">
    <property type="entry name" value="PyrdxlP-dep_Trfase_small"/>
</dbReference>
<dbReference type="Gene3D" id="1.10.10.10">
    <property type="entry name" value="Winged helix-like DNA-binding domain superfamily/Winged helix DNA-binding domain"/>
    <property type="match status" value="1"/>
</dbReference>
<evidence type="ECO:0000256" key="4">
    <source>
        <dbReference type="ARBA" id="ARBA00022679"/>
    </source>
</evidence>
<keyword evidence="11" id="KW-1185">Reference proteome</keyword>
<dbReference type="AlphaFoldDB" id="A0A0M1P3Q1"/>
<dbReference type="FunFam" id="3.40.640.10:FF:000023">
    <property type="entry name" value="Transcriptional regulator, GntR family"/>
    <property type="match status" value="1"/>
</dbReference>
<dbReference type="Proteomes" id="UP000036932">
    <property type="component" value="Unassembled WGS sequence"/>
</dbReference>
<evidence type="ECO:0000313" key="10">
    <source>
        <dbReference type="EMBL" id="KOR89022.1"/>
    </source>
</evidence>
<dbReference type="CDD" id="cd07377">
    <property type="entry name" value="WHTH_GntR"/>
    <property type="match status" value="1"/>
</dbReference>
<evidence type="ECO:0000256" key="5">
    <source>
        <dbReference type="ARBA" id="ARBA00022898"/>
    </source>
</evidence>
<dbReference type="CDD" id="cd00609">
    <property type="entry name" value="AAT_like"/>
    <property type="match status" value="1"/>
</dbReference>
<dbReference type="Gene3D" id="3.40.640.10">
    <property type="entry name" value="Type I PLP-dependent aspartate aminotransferase-like (Major domain)"/>
    <property type="match status" value="1"/>
</dbReference>
<keyword evidence="4" id="KW-0808">Transferase</keyword>
<dbReference type="SMART" id="SM00345">
    <property type="entry name" value="HTH_GNTR"/>
    <property type="match status" value="1"/>
</dbReference>
<dbReference type="InterPro" id="IPR000524">
    <property type="entry name" value="Tscrpt_reg_HTH_GntR"/>
</dbReference>
<reference evidence="11" key="1">
    <citation type="submission" date="2015-08" db="EMBL/GenBank/DDBJ databases">
        <title>Genome sequencing project for genomic taxonomy and phylogenomics of Bacillus-like bacteria.</title>
        <authorList>
            <person name="Liu B."/>
            <person name="Wang J."/>
            <person name="Zhu Y."/>
            <person name="Liu G."/>
            <person name="Chen Q."/>
            <person name="Chen Z."/>
            <person name="Lan J."/>
            <person name="Che J."/>
            <person name="Ge C."/>
            <person name="Shi H."/>
            <person name="Pan Z."/>
            <person name="Liu X."/>
        </authorList>
    </citation>
    <scope>NUCLEOTIDE SEQUENCE [LARGE SCALE GENOMIC DNA]</scope>
    <source>
        <strain evidence="11">FJAT-22460</strain>
    </source>
</reference>
<dbReference type="PATRIC" id="fig|1705565.3.peg.3412"/>
<keyword evidence="8" id="KW-0804">Transcription</keyword>
<dbReference type="Pfam" id="PF00392">
    <property type="entry name" value="GntR"/>
    <property type="match status" value="1"/>
</dbReference>
<dbReference type="RefSeq" id="WP_054402044.1">
    <property type="nucleotide sequence ID" value="NZ_LIUT01000001.1"/>
</dbReference>
<accession>A0A0M1P3Q1</accession>
<keyword evidence="3" id="KW-0032">Aminotransferase</keyword>
<keyword evidence="7" id="KW-0238">DNA-binding</keyword>
<dbReference type="InterPro" id="IPR015421">
    <property type="entry name" value="PyrdxlP-dep_Trfase_major"/>
</dbReference>
<evidence type="ECO:0000256" key="8">
    <source>
        <dbReference type="ARBA" id="ARBA00023163"/>
    </source>
</evidence>
<protein>
    <submittedName>
        <fullName evidence="10">GntR family transcriptional regulator</fullName>
    </submittedName>
</protein>
<dbReference type="OrthoDB" id="9802601at2"/>
<dbReference type="InterPro" id="IPR036390">
    <property type="entry name" value="WH_DNA-bd_sf"/>
</dbReference>
<dbReference type="InterPro" id="IPR015424">
    <property type="entry name" value="PyrdxlP-dep_Trfase"/>
</dbReference>
<evidence type="ECO:0000256" key="2">
    <source>
        <dbReference type="ARBA" id="ARBA00005384"/>
    </source>
</evidence>
<evidence type="ECO:0000313" key="11">
    <source>
        <dbReference type="Proteomes" id="UP000036932"/>
    </source>
</evidence>
<comment type="similarity">
    <text evidence="2">In the C-terminal section; belongs to the class-I pyridoxal-phosphate-dependent aminotransferase family.</text>
</comment>
<organism evidence="10 11">
    <name type="scientific">Paenibacillus solani</name>
    <dbReference type="NCBI Taxonomy" id="1705565"/>
    <lineage>
        <taxon>Bacteria</taxon>
        <taxon>Bacillati</taxon>
        <taxon>Bacillota</taxon>
        <taxon>Bacilli</taxon>
        <taxon>Bacillales</taxon>
        <taxon>Paenibacillaceae</taxon>
        <taxon>Paenibacillus</taxon>
    </lineage>
</organism>
<keyword evidence="5" id="KW-0663">Pyridoxal phosphate</keyword>
<name>A0A0M1P3Q1_9BACL</name>
<dbReference type="GO" id="GO:0030170">
    <property type="term" value="F:pyridoxal phosphate binding"/>
    <property type="evidence" value="ECO:0007669"/>
    <property type="project" value="InterPro"/>
</dbReference>
<comment type="cofactor">
    <cofactor evidence="1">
        <name>pyridoxal 5'-phosphate</name>
        <dbReference type="ChEBI" id="CHEBI:597326"/>
    </cofactor>
</comment>
<dbReference type="PANTHER" id="PTHR46577:SF2">
    <property type="entry name" value="TRANSCRIPTIONAL REGULATORY PROTEIN"/>
    <property type="match status" value="1"/>
</dbReference>